<dbReference type="RefSeq" id="XP_019039701.1">
    <property type="nucleotide sequence ID" value="XM_019185692.1"/>
</dbReference>
<organism evidence="1 2">
    <name type="scientific">Wickerhamomyces anomalus (strain ATCC 58044 / CBS 1984 / NCYC 433 / NRRL Y-366-8)</name>
    <name type="common">Yeast</name>
    <name type="synonym">Hansenula anomala</name>
    <dbReference type="NCBI Taxonomy" id="683960"/>
    <lineage>
        <taxon>Eukaryota</taxon>
        <taxon>Fungi</taxon>
        <taxon>Dikarya</taxon>
        <taxon>Ascomycota</taxon>
        <taxon>Saccharomycotina</taxon>
        <taxon>Saccharomycetes</taxon>
        <taxon>Phaffomycetales</taxon>
        <taxon>Wickerhamomycetaceae</taxon>
        <taxon>Wickerhamomyces</taxon>
    </lineage>
</organism>
<protein>
    <submittedName>
        <fullName evidence="1">Uncharacterized protein</fullName>
    </submittedName>
</protein>
<dbReference type="InterPro" id="IPR041492">
    <property type="entry name" value="HAD_2"/>
</dbReference>
<sequence length="228" mass="25738">MDGLLINTEDIYTEVTNELLEEHGKGPLSWDVKIQLQGRPGPEASRLLIEAYDLPYTPEELIEKNIKKQETKWRKCKFLPGAAELLQYLHSQEIPIALATSSNRINFERKTGHLKDIFKLFGEHIVTGDDERIPKGRGKPFPDIWLTALKSLNSQLKEGETDIKADQCLVFEDALPGLIAGKAAGAFVIWVPDHRALKVMNGEEHDHIKDHGEILSSLTEFSKEKYGL</sequence>
<dbReference type="STRING" id="683960.A0A1E3P5I1"/>
<evidence type="ECO:0000313" key="1">
    <source>
        <dbReference type="EMBL" id="ODQ60494.1"/>
    </source>
</evidence>
<dbReference type="NCBIfam" id="TIGR01509">
    <property type="entry name" value="HAD-SF-IA-v3"/>
    <property type="match status" value="1"/>
</dbReference>
<dbReference type="Proteomes" id="UP000094112">
    <property type="component" value="Unassembled WGS sequence"/>
</dbReference>
<dbReference type="InterPro" id="IPR023214">
    <property type="entry name" value="HAD_sf"/>
</dbReference>
<dbReference type="EMBL" id="KV454210">
    <property type="protein sequence ID" value="ODQ60494.1"/>
    <property type="molecule type" value="Genomic_DNA"/>
</dbReference>
<dbReference type="Gene3D" id="3.40.50.1000">
    <property type="entry name" value="HAD superfamily/HAD-like"/>
    <property type="match status" value="1"/>
</dbReference>
<gene>
    <name evidence="1" type="ORF">WICANDRAFT_84338</name>
</gene>
<dbReference type="Pfam" id="PF13419">
    <property type="entry name" value="HAD_2"/>
    <property type="match status" value="1"/>
</dbReference>
<proteinExistence type="predicted"/>
<dbReference type="SUPFAM" id="SSF56784">
    <property type="entry name" value="HAD-like"/>
    <property type="match status" value="1"/>
</dbReference>
<dbReference type="PANTHER" id="PTHR18901:SF38">
    <property type="entry name" value="PSEUDOURIDINE-5'-PHOSPHATASE"/>
    <property type="match status" value="1"/>
</dbReference>
<keyword evidence="2" id="KW-1185">Reference proteome</keyword>
<dbReference type="InterPro" id="IPR006439">
    <property type="entry name" value="HAD-SF_hydro_IA"/>
</dbReference>
<name>A0A1E3P5I1_WICAA</name>
<dbReference type="InterPro" id="IPR036412">
    <property type="entry name" value="HAD-like_sf"/>
</dbReference>
<dbReference type="GeneID" id="30202938"/>
<dbReference type="GO" id="GO:0008253">
    <property type="term" value="F:5'-nucleotidase activity"/>
    <property type="evidence" value="ECO:0007669"/>
    <property type="project" value="EnsemblFungi"/>
</dbReference>
<evidence type="ECO:0000313" key="2">
    <source>
        <dbReference type="Proteomes" id="UP000094112"/>
    </source>
</evidence>
<reference evidence="1 2" key="1">
    <citation type="journal article" date="2016" name="Proc. Natl. Acad. Sci. U.S.A.">
        <title>Comparative genomics of biotechnologically important yeasts.</title>
        <authorList>
            <person name="Riley R."/>
            <person name="Haridas S."/>
            <person name="Wolfe K.H."/>
            <person name="Lopes M.R."/>
            <person name="Hittinger C.T."/>
            <person name="Goeker M."/>
            <person name="Salamov A.A."/>
            <person name="Wisecaver J.H."/>
            <person name="Long T.M."/>
            <person name="Calvey C.H."/>
            <person name="Aerts A.L."/>
            <person name="Barry K.W."/>
            <person name="Choi C."/>
            <person name="Clum A."/>
            <person name="Coughlan A.Y."/>
            <person name="Deshpande S."/>
            <person name="Douglass A.P."/>
            <person name="Hanson S.J."/>
            <person name="Klenk H.-P."/>
            <person name="LaButti K.M."/>
            <person name="Lapidus A."/>
            <person name="Lindquist E.A."/>
            <person name="Lipzen A.M."/>
            <person name="Meier-Kolthoff J.P."/>
            <person name="Ohm R.A."/>
            <person name="Otillar R.P."/>
            <person name="Pangilinan J.L."/>
            <person name="Peng Y."/>
            <person name="Rokas A."/>
            <person name="Rosa C.A."/>
            <person name="Scheuner C."/>
            <person name="Sibirny A.A."/>
            <person name="Slot J.C."/>
            <person name="Stielow J.B."/>
            <person name="Sun H."/>
            <person name="Kurtzman C.P."/>
            <person name="Blackwell M."/>
            <person name="Grigoriev I.V."/>
            <person name="Jeffries T.W."/>
        </authorList>
    </citation>
    <scope>NUCLEOTIDE SEQUENCE [LARGE SCALE GENOMIC DNA]</scope>
    <source>
        <strain evidence="2">ATCC 58044 / CBS 1984 / NCYC 433 / NRRL Y-366-8</strain>
    </source>
</reference>
<dbReference type="OrthoDB" id="40579at2759"/>
<dbReference type="InterPro" id="IPR023198">
    <property type="entry name" value="PGP-like_dom2"/>
</dbReference>
<accession>A0A1E3P5I1</accession>
<dbReference type="AlphaFoldDB" id="A0A1E3P5I1"/>
<dbReference type="PANTHER" id="PTHR18901">
    <property type="entry name" value="2-DEOXYGLUCOSE-6-PHOSPHATE PHOSPHATASE 2"/>
    <property type="match status" value="1"/>
</dbReference>
<dbReference type="Gene3D" id="1.10.150.240">
    <property type="entry name" value="Putative phosphatase, domain 2"/>
    <property type="match status" value="1"/>
</dbReference>
<dbReference type="GO" id="GO:1990738">
    <property type="term" value="F:pseudouridine 5'-phosphatase activity"/>
    <property type="evidence" value="ECO:0007669"/>
    <property type="project" value="EnsemblFungi"/>
</dbReference>
<dbReference type="FunFam" id="1.10.150.240:FF:000001">
    <property type="entry name" value="Haloacid dehalogenase-like hydrolase domain"/>
    <property type="match status" value="1"/>
</dbReference>